<dbReference type="InterPro" id="IPR000504">
    <property type="entry name" value="RRM_dom"/>
</dbReference>
<dbReference type="SMART" id="SM00360">
    <property type="entry name" value="RRM"/>
    <property type="match status" value="1"/>
</dbReference>
<dbReference type="RefSeq" id="XP_015055031.1">
    <property type="nucleotide sequence ID" value="XM_015199545.1"/>
</dbReference>
<evidence type="ECO:0000313" key="5">
    <source>
        <dbReference type="RefSeq" id="XP_015055031.1"/>
    </source>
</evidence>
<dbReference type="Proteomes" id="UP000694930">
    <property type="component" value="Chromosome 10"/>
</dbReference>
<feature type="domain" description="RRM" evidence="3">
    <location>
        <begin position="49"/>
        <end position="142"/>
    </location>
</feature>
<sequence>MSLQNISQPLSHDQINKIVEGVTVLLPGVLENVLSGTKTTSSHDEFTRHKLYIGSLGIHTTSETLRQIFSAYGEIKDAFVVRDKFGMSKEYGFVIFKNVRSMLMALKDPYKSIDGKMTITKVARSRIRDIEDESLRTIYVSNVSHNMSPSKLLEYFSSYGVIQKGVGN</sequence>
<dbReference type="PANTHER" id="PTHR48024">
    <property type="entry name" value="GEO13361P1-RELATED"/>
    <property type="match status" value="1"/>
</dbReference>
<protein>
    <submittedName>
        <fullName evidence="5">UBP1-associated protein 2C-like</fullName>
    </submittedName>
</protein>
<gene>
    <name evidence="5" type="primary">LOC107001548</name>
</gene>
<dbReference type="CDD" id="cd00590">
    <property type="entry name" value="RRM_SF"/>
    <property type="match status" value="1"/>
</dbReference>
<evidence type="ECO:0000259" key="3">
    <source>
        <dbReference type="PROSITE" id="PS50102"/>
    </source>
</evidence>
<reference evidence="4" key="1">
    <citation type="journal article" date="2014" name="Nat. Genet.">
        <title>The genome of the stress-tolerant wild tomato species Solanum pennellii.</title>
        <authorList>
            <person name="Bolger A."/>
            <person name="Scossa F."/>
            <person name="Bolger M.E."/>
            <person name="Lanz C."/>
            <person name="Maumus F."/>
            <person name="Tohge T."/>
            <person name="Quesneville H."/>
            <person name="Alseekh S."/>
            <person name="Sorensen I."/>
            <person name="Lichtenstein G."/>
            <person name="Fich E.A."/>
            <person name="Conte M."/>
            <person name="Keller H."/>
            <person name="Schneeberger K."/>
            <person name="Schwacke R."/>
            <person name="Ofner I."/>
            <person name="Vrebalov J."/>
            <person name="Xu Y."/>
            <person name="Osorio S."/>
            <person name="Aflitos S.A."/>
            <person name="Schijlen E."/>
            <person name="Jimenez-Gomez J.M."/>
            <person name="Ryngajllo M."/>
            <person name="Kimura S."/>
            <person name="Kumar R."/>
            <person name="Koenig D."/>
            <person name="Headland L.R."/>
            <person name="Maloof J.N."/>
            <person name="Sinha N."/>
            <person name="van Ham R.C."/>
            <person name="Lankhorst R.K."/>
            <person name="Mao L."/>
            <person name="Vogel A."/>
            <person name="Arsova B."/>
            <person name="Panstruga R."/>
            <person name="Fei Z."/>
            <person name="Rose J.K."/>
            <person name="Zamir D."/>
            <person name="Carrari F."/>
            <person name="Giovannoni J.J."/>
            <person name="Weigel D."/>
            <person name="Usadel B."/>
            <person name="Fernie A.R."/>
        </authorList>
    </citation>
    <scope>NUCLEOTIDE SEQUENCE [LARGE SCALE GENOMIC DNA]</scope>
    <source>
        <strain evidence="4">cv. LA0716</strain>
    </source>
</reference>
<dbReference type="GeneID" id="107001548"/>
<dbReference type="Pfam" id="PF00076">
    <property type="entry name" value="RRM_1"/>
    <property type="match status" value="1"/>
</dbReference>
<dbReference type="InterPro" id="IPR035979">
    <property type="entry name" value="RBD_domain_sf"/>
</dbReference>
<organism evidence="4 5">
    <name type="scientific">Solanum pennellii</name>
    <name type="common">Tomato</name>
    <name type="synonym">Lycopersicon pennellii</name>
    <dbReference type="NCBI Taxonomy" id="28526"/>
    <lineage>
        <taxon>Eukaryota</taxon>
        <taxon>Viridiplantae</taxon>
        <taxon>Streptophyta</taxon>
        <taxon>Embryophyta</taxon>
        <taxon>Tracheophyta</taxon>
        <taxon>Spermatophyta</taxon>
        <taxon>Magnoliopsida</taxon>
        <taxon>eudicotyledons</taxon>
        <taxon>Gunneridae</taxon>
        <taxon>Pentapetalae</taxon>
        <taxon>asterids</taxon>
        <taxon>lamiids</taxon>
        <taxon>Solanales</taxon>
        <taxon>Solanaceae</taxon>
        <taxon>Solanoideae</taxon>
        <taxon>Solaneae</taxon>
        <taxon>Solanum</taxon>
        <taxon>Solanum subgen. Lycopersicon</taxon>
    </lineage>
</organism>
<dbReference type="SUPFAM" id="SSF54928">
    <property type="entry name" value="RNA-binding domain, RBD"/>
    <property type="match status" value="1"/>
</dbReference>
<dbReference type="PROSITE" id="PS50102">
    <property type="entry name" value="RRM"/>
    <property type="match status" value="1"/>
</dbReference>
<dbReference type="PANTHER" id="PTHR48024:SF38">
    <property type="entry name" value="UBP1-ASSOCIATED PROTEIN 2C-LIKE"/>
    <property type="match status" value="1"/>
</dbReference>
<dbReference type="InterPro" id="IPR012677">
    <property type="entry name" value="Nucleotide-bd_a/b_plait_sf"/>
</dbReference>
<dbReference type="InterPro" id="IPR050886">
    <property type="entry name" value="RNA-binding_reg"/>
</dbReference>
<evidence type="ECO:0000256" key="2">
    <source>
        <dbReference type="PROSITE-ProRule" id="PRU00176"/>
    </source>
</evidence>
<evidence type="ECO:0000313" key="4">
    <source>
        <dbReference type="Proteomes" id="UP000694930"/>
    </source>
</evidence>
<keyword evidence="1 2" id="KW-0694">RNA-binding</keyword>
<name>A0ABM1FCQ9_SOLPN</name>
<keyword evidence="4" id="KW-1185">Reference proteome</keyword>
<accession>A0ABM1FCQ9</accession>
<dbReference type="Gene3D" id="3.30.70.330">
    <property type="match status" value="3"/>
</dbReference>
<reference evidence="5" key="2">
    <citation type="submission" date="2025-08" db="UniProtKB">
        <authorList>
            <consortium name="RefSeq"/>
        </authorList>
    </citation>
    <scope>IDENTIFICATION</scope>
</reference>
<evidence type="ECO:0000256" key="1">
    <source>
        <dbReference type="ARBA" id="ARBA00022884"/>
    </source>
</evidence>
<proteinExistence type="predicted"/>